<reference evidence="1" key="2">
    <citation type="journal article" date="2015" name="Data Brief">
        <title>Shoot transcriptome of the giant reed, Arundo donax.</title>
        <authorList>
            <person name="Barrero R.A."/>
            <person name="Guerrero F.D."/>
            <person name="Moolhuijzen P."/>
            <person name="Goolsby J.A."/>
            <person name="Tidwell J."/>
            <person name="Bellgard S.E."/>
            <person name="Bellgard M.I."/>
        </authorList>
    </citation>
    <scope>NUCLEOTIDE SEQUENCE</scope>
    <source>
        <tissue evidence="1">Shoot tissue taken approximately 20 cm above the soil surface</tissue>
    </source>
</reference>
<proteinExistence type="predicted"/>
<evidence type="ECO:0000313" key="1">
    <source>
        <dbReference type="EMBL" id="JAD74491.1"/>
    </source>
</evidence>
<accession>A0A0A9CFZ5</accession>
<name>A0A0A9CFZ5_ARUDO</name>
<sequence>MNFLNVHCRMILTSRLLYKAGMQEDILHVKSCMCIAVGESVEVTAEVGNELLRQLLVGGATGVELREASEEERWGLLGARRGVAREAAAIQVQRVLERRDGAGEVATQPLPLLGRCRRRSRLAGAGRVGAGREGVV</sequence>
<dbReference type="AlphaFoldDB" id="A0A0A9CFZ5"/>
<reference evidence="1" key="1">
    <citation type="submission" date="2014-09" db="EMBL/GenBank/DDBJ databases">
        <authorList>
            <person name="Magalhaes I.L.F."/>
            <person name="Oliveira U."/>
            <person name="Santos F.R."/>
            <person name="Vidigal T.H.D.A."/>
            <person name="Brescovit A.D."/>
            <person name="Santos A.J."/>
        </authorList>
    </citation>
    <scope>NUCLEOTIDE SEQUENCE</scope>
    <source>
        <tissue evidence="1">Shoot tissue taken approximately 20 cm above the soil surface</tissue>
    </source>
</reference>
<organism evidence="1">
    <name type="scientific">Arundo donax</name>
    <name type="common">Giant reed</name>
    <name type="synonym">Donax arundinaceus</name>
    <dbReference type="NCBI Taxonomy" id="35708"/>
    <lineage>
        <taxon>Eukaryota</taxon>
        <taxon>Viridiplantae</taxon>
        <taxon>Streptophyta</taxon>
        <taxon>Embryophyta</taxon>
        <taxon>Tracheophyta</taxon>
        <taxon>Spermatophyta</taxon>
        <taxon>Magnoliopsida</taxon>
        <taxon>Liliopsida</taxon>
        <taxon>Poales</taxon>
        <taxon>Poaceae</taxon>
        <taxon>PACMAD clade</taxon>
        <taxon>Arundinoideae</taxon>
        <taxon>Arundineae</taxon>
        <taxon>Arundo</taxon>
    </lineage>
</organism>
<protein>
    <submittedName>
        <fullName evidence="1">Uncharacterized protein</fullName>
    </submittedName>
</protein>
<dbReference type="EMBL" id="GBRH01223404">
    <property type="protein sequence ID" value="JAD74491.1"/>
    <property type="molecule type" value="Transcribed_RNA"/>
</dbReference>